<comment type="caution">
    <text evidence="2">The sequence shown here is derived from an EMBL/GenBank/DDBJ whole genome shotgun (WGS) entry which is preliminary data.</text>
</comment>
<dbReference type="RefSeq" id="WP_202997892.1">
    <property type="nucleotide sequence ID" value="NZ_JAENHO010000017.1"/>
</dbReference>
<protein>
    <recommendedName>
        <fullName evidence="4">Lipoprotein</fullName>
    </recommendedName>
</protein>
<keyword evidence="1" id="KW-0732">Signal</keyword>
<dbReference type="EMBL" id="JAENHO010000017">
    <property type="protein sequence ID" value="MBL7261186.1"/>
    <property type="molecule type" value="Genomic_DNA"/>
</dbReference>
<dbReference type="Proteomes" id="UP000598996">
    <property type="component" value="Unassembled WGS sequence"/>
</dbReference>
<organism evidence="2 3">
    <name type="scientific">Paractinoplanes lichenicola</name>
    <dbReference type="NCBI Taxonomy" id="2802976"/>
    <lineage>
        <taxon>Bacteria</taxon>
        <taxon>Bacillati</taxon>
        <taxon>Actinomycetota</taxon>
        <taxon>Actinomycetes</taxon>
        <taxon>Micromonosporales</taxon>
        <taxon>Micromonosporaceae</taxon>
        <taxon>Paractinoplanes</taxon>
    </lineage>
</organism>
<keyword evidence="3" id="KW-1185">Reference proteome</keyword>
<name>A0ABS1W371_9ACTN</name>
<proteinExistence type="predicted"/>
<evidence type="ECO:0000256" key="1">
    <source>
        <dbReference type="SAM" id="SignalP"/>
    </source>
</evidence>
<feature type="chain" id="PRO_5047407429" description="Lipoprotein" evidence="1">
    <location>
        <begin position="20"/>
        <end position="245"/>
    </location>
</feature>
<accession>A0ABS1W371</accession>
<evidence type="ECO:0000313" key="2">
    <source>
        <dbReference type="EMBL" id="MBL7261186.1"/>
    </source>
</evidence>
<dbReference type="PROSITE" id="PS51257">
    <property type="entry name" value="PROKAR_LIPOPROTEIN"/>
    <property type="match status" value="1"/>
</dbReference>
<evidence type="ECO:0008006" key="4">
    <source>
        <dbReference type="Google" id="ProtNLM"/>
    </source>
</evidence>
<feature type="signal peptide" evidence="1">
    <location>
        <begin position="1"/>
        <end position="19"/>
    </location>
</feature>
<sequence>MKSRLIGALAGLTTAALLATGCAGQKDEGAKFEEPAAAPQGNGVEALEGAQILEKAKAALAQSKSFHLKGSMKAEEGKIGLDFKVAGDEVLGTMSLDGPRVKLLAVDGKKYIKPDAAFWKMTGGEQGPAVAQLIGDRWVLVKASDKSFESMFTVTDIGELLDADGPVTKGATKDIDGKPAIGLTDGGADSEGTLYIATTGEPLPLRLEGPTPADGSLNFTEYGETFAEIKAPPAAQVVDLEKLKK</sequence>
<gene>
    <name evidence="2" type="ORF">JKJ07_43570</name>
</gene>
<evidence type="ECO:0000313" key="3">
    <source>
        <dbReference type="Proteomes" id="UP000598996"/>
    </source>
</evidence>
<dbReference type="Gene3D" id="2.50.20.20">
    <property type="match status" value="1"/>
</dbReference>
<reference evidence="2 3" key="1">
    <citation type="submission" date="2021-01" db="EMBL/GenBank/DDBJ databases">
        <title>Actinoplanes sp. nov. LDG1-01 isolated from lichen.</title>
        <authorList>
            <person name="Saeng-In P."/>
            <person name="Phongsopitanun W."/>
            <person name="Kanchanasin P."/>
            <person name="Yuki M."/>
            <person name="Kudo T."/>
            <person name="Ohkuma M."/>
            <person name="Tanasupawat S."/>
        </authorList>
    </citation>
    <scope>NUCLEOTIDE SEQUENCE [LARGE SCALE GENOMIC DNA]</scope>
    <source>
        <strain evidence="2 3">LDG1-01</strain>
    </source>
</reference>